<dbReference type="EMBL" id="JADEXN010000378">
    <property type="protein sequence ID" value="MBE9042542.1"/>
    <property type="molecule type" value="Genomic_DNA"/>
</dbReference>
<dbReference type="InterPro" id="IPR016181">
    <property type="entry name" value="Acyl_CoA_acyltransferase"/>
</dbReference>
<sequence length="319" mass="36319">MLTRTQRPYAGETDLHAIVELINTCDGVDRTDSATSATELRRRIETPGRDKVRDFRLWHDSDNQLLGYGSLWIPESGEDIAGSLWFYVHPENRNGSIESEIVAWGEARIREVARERGIRVSLHCGCRDTQTERQTFLEGCDFTPARYFFTMARSLSEPIQTPEFPAGFRLHQAHMQQNAPAYVEMFNQSFIDHWNHSDLTVEQLEYFNRHPDYRPELDLVAIAPDGTFATFCYAAIDSDANQRYERNEGGIEVLGTRRGFRKRGLGRAMLLSGLQGLRDAGVETAKLGVDSQNPSGALRLYESVGFDRIETWIAYAKVF</sequence>
<organism evidence="2 3">
    <name type="scientific">Zarconia navalis LEGE 11467</name>
    <dbReference type="NCBI Taxonomy" id="1828826"/>
    <lineage>
        <taxon>Bacteria</taxon>
        <taxon>Bacillati</taxon>
        <taxon>Cyanobacteriota</taxon>
        <taxon>Cyanophyceae</taxon>
        <taxon>Oscillatoriophycideae</taxon>
        <taxon>Oscillatoriales</taxon>
        <taxon>Oscillatoriales incertae sedis</taxon>
        <taxon>Zarconia</taxon>
        <taxon>Zarconia navalis</taxon>
    </lineage>
</organism>
<dbReference type="PROSITE" id="PS51186">
    <property type="entry name" value="GNAT"/>
    <property type="match status" value="1"/>
</dbReference>
<protein>
    <submittedName>
        <fullName evidence="2">GNAT family N-acetyltransferase</fullName>
    </submittedName>
</protein>
<feature type="domain" description="N-acetyltransferase" evidence="1">
    <location>
        <begin position="168"/>
        <end position="319"/>
    </location>
</feature>
<dbReference type="SUPFAM" id="SSF55729">
    <property type="entry name" value="Acyl-CoA N-acyltransferases (Nat)"/>
    <property type="match status" value="1"/>
</dbReference>
<dbReference type="AlphaFoldDB" id="A0A928W110"/>
<keyword evidence="3" id="KW-1185">Reference proteome</keyword>
<accession>A0A928W110</accession>
<dbReference type="GO" id="GO:0016747">
    <property type="term" value="F:acyltransferase activity, transferring groups other than amino-acyl groups"/>
    <property type="evidence" value="ECO:0007669"/>
    <property type="project" value="InterPro"/>
</dbReference>
<evidence type="ECO:0000313" key="3">
    <source>
        <dbReference type="Proteomes" id="UP000621799"/>
    </source>
</evidence>
<evidence type="ECO:0000259" key="1">
    <source>
        <dbReference type="PROSITE" id="PS51186"/>
    </source>
</evidence>
<dbReference type="Pfam" id="PF00583">
    <property type="entry name" value="Acetyltransf_1"/>
    <property type="match status" value="1"/>
</dbReference>
<reference evidence="2" key="1">
    <citation type="submission" date="2020-10" db="EMBL/GenBank/DDBJ databases">
        <authorList>
            <person name="Castelo-Branco R."/>
            <person name="Eusebio N."/>
            <person name="Adriana R."/>
            <person name="Vieira A."/>
            <person name="Brugerolle De Fraissinette N."/>
            <person name="Rezende De Castro R."/>
            <person name="Schneider M.P."/>
            <person name="Vasconcelos V."/>
            <person name="Leao P.N."/>
        </authorList>
    </citation>
    <scope>NUCLEOTIDE SEQUENCE</scope>
    <source>
        <strain evidence="2">LEGE 11467</strain>
    </source>
</reference>
<dbReference type="Gene3D" id="3.40.630.30">
    <property type="match status" value="1"/>
</dbReference>
<comment type="caution">
    <text evidence="2">The sequence shown here is derived from an EMBL/GenBank/DDBJ whole genome shotgun (WGS) entry which is preliminary data.</text>
</comment>
<proteinExistence type="predicted"/>
<dbReference type="InterPro" id="IPR000182">
    <property type="entry name" value="GNAT_dom"/>
</dbReference>
<gene>
    <name evidence="2" type="ORF">IQ235_17365</name>
</gene>
<evidence type="ECO:0000313" key="2">
    <source>
        <dbReference type="EMBL" id="MBE9042542.1"/>
    </source>
</evidence>
<dbReference type="Proteomes" id="UP000621799">
    <property type="component" value="Unassembled WGS sequence"/>
</dbReference>
<name>A0A928W110_9CYAN</name>